<evidence type="ECO:0000259" key="3">
    <source>
        <dbReference type="Pfam" id="PF26355"/>
    </source>
</evidence>
<dbReference type="PANTHER" id="PTHR47485:SF1">
    <property type="entry name" value="THYLAKOID LUMENAL 17.4 KDA PROTEIN, CHLOROPLASTIC"/>
    <property type="match status" value="1"/>
</dbReference>
<dbReference type="Gene3D" id="2.160.20.80">
    <property type="entry name" value="E3 ubiquitin-protein ligase SopA"/>
    <property type="match status" value="2"/>
</dbReference>
<evidence type="ECO:0000313" key="4">
    <source>
        <dbReference type="EMBL" id="TRU28994.1"/>
    </source>
</evidence>
<dbReference type="Proteomes" id="UP000320551">
    <property type="component" value="Unassembled WGS sequence"/>
</dbReference>
<dbReference type="Pfam" id="PF20694">
    <property type="entry name" value="TRADD-like_N"/>
    <property type="match status" value="1"/>
</dbReference>
<reference evidence="4 5" key="1">
    <citation type="submission" date="2019-01" db="EMBL/GenBank/DDBJ databases">
        <title>Coherence of Microcystis species and biogeography revealed through population genomics.</title>
        <authorList>
            <person name="Perez-Carrascal O.M."/>
            <person name="Terrat Y."/>
            <person name="Giani A."/>
            <person name="Fortin N."/>
            <person name="Tromas N."/>
            <person name="Shapiro B.J."/>
        </authorList>
    </citation>
    <scope>NUCLEOTIDE SEQUENCE [LARGE SCALE GENOMIC DNA]</scope>
    <source>
        <strain evidence="4">Ma_QC_B_20070730_S2</strain>
    </source>
</reference>
<gene>
    <name evidence="4" type="ORF">EWV80_04620</name>
</gene>
<feature type="domain" description="TRADD-like N-terminal" evidence="2">
    <location>
        <begin position="132"/>
        <end position="188"/>
    </location>
</feature>
<dbReference type="InterPro" id="IPR049341">
    <property type="entry name" value="TRADD-like_N"/>
</dbReference>
<dbReference type="AlphaFoldDB" id="A0A552E3G3"/>
<evidence type="ECO:0000259" key="2">
    <source>
        <dbReference type="Pfam" id="PF20694"/>
    </source>
</evidence>
<dbReference type="SUPFAM" id="SSF141571">
    <property type="entry name" value="Pentapeptide repeat-like"/>
    <property type="match status" value="2"/>
</dbReference>
<organism evidence="4 5">
    <name type="scientific">Microcystis aeruginosa Ma_QC_B_20070730_S2</name>
    <dbReference type="NCBI Taxonomy" id="2486256"/>
    <lineage>
        <taxon>Bacteria</taxon>
        <taxon>Bacillati</taxon>
        <taxon>Cyanobacteriota</taxon>
        <taxon>Cyanophyceae</taxon>
        <taxon>Oscillatoriophycideae</taxon>
        <taxon>Chroococcales</taxon>
        <taxon>Microcystaceae</taxon>
        <taxon>Microcystis</taxon>
    </lineage>
</organism>
<proteinExistence type="predicted"/>
<dbReference type="InterPro" id="IPR058651">
    <property type="entry name" value="HTH_VMAP-M9"/>
</dbReference>
<name>A0A552E3G3_MICAE</name>
<sequence>MMINELKMTETKTISWTELEMLVNDLKKKHTNKGLTDVETKILKGICDGKTYRDLAEEIRQEEQSIKNAAYDLFKILSEQTGEKIGKSNLITALTRYRDNSQTFDHNNKPQTQQSDKVFELVIEVGIDDLTPEKIDKINNLIQKIARDNTIKPIMKLKGSIRLFLEGSEDGLQRLADLHQSGELQALLNELKSDDIPEIVVTKAEFTTDAKVIEKAELIKAIREGTINKKTLQQVDLSGANLSGANLRRANLSGAILSGAILRGANLIGANLRRANLSGANLRRADLRRANLSGANLSGAILSWADLRRANLSGANLSGAILSWAILRGANLIGADLRGAILIKADLRRANLRRANLSGANLSGANLSGADLRRANLSDADLSRAILSDANLSGANLRGANLSGANLWIADLSGAFLSGAEVENAIFTNATGITPEQKQDLIRRGAIFGDTSNDRSKVLV</sequence>
<accession>A0A552E3G3</accession>
<dbReference type="InterPro" id="IPR001646">
    <property type="entry name" value="5peptide_repeat"/>
</dbReference>
<evidence type="ECO:0000313" key="5">
    <source>
        <dbReference type="Proteomes" id="UP000320551"/>
    </source>
</evidence>
<dbReference type="PANTHER" id="PTHR47485">
    <property type="entry name" value="THYLAKOID LUMENAL 17.4 KDA PROTEIN, CHLOROPLASTIC"/>
    <property type="match status" value="1"/>
</dbReference>
<comment type="caution">
    <text evidence="4">The sequence shown here is derived from an EMBL/GenBank/DDBJ whole genome shotgun (WGS) entry which is preliminary data.</text>
</comment>
<dbReference type="Pfam" id="PF26355">
    <property type="entry name" value="HTH_VMAP-M9"/>
    <property type="match status" value="1"/>
</dbReference>
<dbReference type="Pfam" id="PF00805">
    <property type="entry name" value="Pentapeptide"/>
    <property type="match status" value="4"/>
</dbReference>
<evidence type="ECO:0000256" key="1">
    <source>
        <dbReference type="ARBA" id="ARBA00022737"/>
    </source>
</evidence>
<dbReference type="EMBL" id="SFBK01000055">
    <property type="protein sequence ID" value="TRU28994.1"/>
    <property type="molecule type" value="Genomic_DNA"/>
</dbReference>
<protein>
    <submittedName>
        <fullName evidence="4">Pentapeptide repeat-containing protein</fullName>
    </submittedName>
</protein>
<keyword evidence="1" id="KW-0677">Repeat</keyword>
<feature type="domain" description="vWA-MoxR associated protein N-terminal HTH" evidence="3">
    <location>
        <begin position="16"/>
        <end position="97"/>
    </location>
</feature>